<comment type="catalytic activity">
    <reaction evidence="9">
        <text>2 L-dopa + O2 = 2 L-dopaquinone + 2 H2O</text>
        <dbReference type="Rhea" id="RHEA:34287"/>
        <dbReference type="ChEBI" id="CHEBI:15377"/>
        <dbReference type="ChEBI" id="CHEBI:15379"/>
        <dbReference type="ChEBI" id="CHEBI:57504"/>
        <dbReference type="ChEBI" id="CHEBI:57924"/>
        <dbReference type="EC" id="1.14.18.1"/>
    </reaction>
</comment>
<dbReference type="Pfam" id="PF00264">
    <property type="entry name" value="Tyrosinase"/>
    <property type="match status" value="1"/>
</dbReference>
<reference evidence="13" key="1">
    <citation type="submission" date="2021-02" db="EMBL/GenBank/DDBJ databases">
        <authorList>
            <person name="Nieuwenhuis M."/>
            <person name="Van De Peppel L.J.J."/>
        </authorList>
    </citation>
    <scope>NUCLEOTIDE SEQUENCE</scope>
    <source>
        <strain evidence="13">D49</strain>
    </source>
</reference>
<comment type="caution">
    <text evidence="13">The sequence shown here is derived from an EMBL/GenBank/DDBJ whole genome shotgun (WGS) entry which is preliminary data.</text>
</comment>
<comment type="catalytic activity">
    <reaction evidence="10">
        <text>L-tyrosine + O2 = L-dopaquinone + H2O</text>
        <dbReference type="Rhea" id="RHEA:18117"/>
        <dbReference type="ChEBI" id="CHEBI:15377"/>
        <dbReference type="ChEBI" id="CHEBI:15379"/>
        <dbReference type="ChEBI" id="CHEBI:57924"/>
        <dbReference type="ChEBI" id="CHEBI:58315"/>
        <dbReference type="EC" id="1.14.18.1"/>
    </reaction>
</comment>
<comment type="similarity">
    <text evidence="2">Belongs to the tyrosinase family.</text>
</comment>
<evidence type="ECO:0000256" key="7">
    <source>
        <dbReference type="ARBA" id="ARBA00023033"/>
    </source>
</evidence>
<dbReference type="GO" id="GO:0046872">
    <property type="term" value="F:metal ion binding"/>
    <property type="evidence" value="ECO:0007669"/>
    <property type="project" value="UniProtKB-KW"/>
</dbReference>
<evidence type="ECO:0000256" key="1">
    <source>
        <dbReference type="ARBA" id="ARBA00001973"/>
    </source>
</evidence>
<evidence type="ECO:0000256" key="8">
    <source>
        <dbReference type="ARBA" id="ARBA00023101"/>
    </source>
</evidence>
<evidence type="ECO:0000256" key="2">
    <source>
        <dbReference type="ARBA" id="ARBA00009928"/>
    </source>
</evidence>
<dbReference type="Pfam" id="PF18132">
    <property type="entry name" value="Tyrosinase_C"/>
    <property type="match status" value="1"/>
</dbReference>
<evidence type="ECO:0000313" key="13">
    <source>
        <dbReference type="EMBL" id="KAG5650463.1"/>
    </source>
</evidence>
<evidence type="ECO:0000256" key="10">
    <source>
        <dbReference type="ARBA" id="ARBA00048881"/>
    </source>
</evidence>
<feature type="region of interest" description="Disordered" evidence="11">
    <location>
        <begin position="248"/>
        <end position="297"/>
    </location>
</feature>
<keyword evidence="5" id="KW-0560">Oxidoreductase</keyword>
<dbReference type="InterPro" id="IPR041640">
    <property type="entry name" value="Tyrosinase_C"/>
</dbReference>
<keyword evidence="4" id="KW-0479">Metal-binding</keyword>
<dbReference type="Gene3D" id="2.60.310.20">
    <property type="match status" value="1"/>
</dbReference>
<dbReference type="SUPFAM" id="SSF48056">
    <property type="entry name" value="Di-copper centre-containing domain"/>
    <property type="match status" value="1"/>
</dbReference>
<protein>
    <recommendedName>
        <fullName evidence="3">tyrosinase</fullName>
        <ecNumber evidence="3">1.14.18.1</ecNumber>
    </recommendedName>
</protein>
<evidence type="ECO:0000256" key="6">
    <source>
        <dbReference type="ARBA" id="ARBA00023008"/>
    </source>
</evidence>
<dbReference type="PROSITE" id="PS00498">
    <property type="entry name" value="TYROSINASE_2"/>
    <property type="match status" value="1"/>
</dbReference>
<gene>
    <name evidence="13" type="ORF">H0H81_012174</name>
</gene>
<dbReference type="GO" id="GO:0042438">
    <property type="term" value="P:melanin biosynthetic process"/>
    <property type="evidence" value="ECO:0007669"/>
    <property type="project" value="UniProtKB-KW"/>
</dbReference>
<dbReference type="AlphaFoldDB" id="A0A9P7GL00"/>
<feature type="compositionally biased region" description="Gly residues" evidence="11">
    <location>
        <begin position="263"/>
        <end position="276"/>
    </location>
</feature>
<evidence type="ECO:0000256" key="5">
    <source>
        <dbReference type="ARBA" id="ARBA00023002"/>
    </source>
</evidence>
<feature type="compositionally biased region" description="Low complexity" evidence="11">
    <location>
        <begin position="284"/>
        <end position="297"/>
    </location>
</feature>
<dbReference type="InterPro" id="IPR050316">
    <property type="entry name" value="Tyrosinase/Hemocyanin"/>
</dbReference>
<proteinExistence type="inferred from homology"/>
<evidence type="ECO:0000256" key="9">
    <source>
        <dbReference type="ARBA" id="ARBA00048233"/>
    </source>
</evidence>
<dbReference type="OrthoDB" id="6132182at2759"/>
<feature type="region of interest" description="Disordered" evidence="11">
    <location>
        <begin position="165"/>
        <end position="225"/>
    </location>
</feature>
<evidence type="ECO:0000313" key="14">
    <source>
        <dbReference type="Proteomes" id="UP000717328"/>
    </source>
</evidence>
<dbReference type="EMBL" id="JABCKI010000446">
    <property type="protein sequence ID" value="KAG5650463.1"/>
    <property type="molecule type" value="Genomic_DNA"/>
</dbReference>
<name>A0A9P7GL00_9AGAR</name>
<dbReference type="InterPro" id="IPR002227">
    <property type="entry name" value="Tyrosinase_Cu-bd"/>
</dbReference>
<dbReference type="EC" id="1.14.18.1" evidence="3"/>
<dbReference type="InterPro" id="IPR008922">
    <property type="entry name" value="Di-copper_centre_dom_sf"/>
</dbReference>
<keyword evidence="6" id="KW-0186">Copper</keyword>
<dbReference type="PANTHER" id="PTHR11474">
    <property type="entry name" value="TYROSINASE FAMILY MEMBER"/>
    <property type="match status" value="1"/>
</dbReference>
<keyword evidence="8" id="KW-0470">Melanin biosynthesis</keyword>
<keyword evidence="14" id="KW-1185">Reference proteome</keyword>
<evidence type="ECO:0000259" key="12">
    <source>
        <dbReference type="PROSITE" id="PS00498"/>
    </source>
</evidence>
<feature type="non-terminal residue" evidence="13">
    <location>
        <position position="476"/>
    </location>
</feature>
<accession>A0A9P7GL00</accession>
<comment type="cofactor">
    <cofactor evidence="1">
        <name>Cu(2+)</name>
        <dbReference type="ChEBI" id="CHEBI:29036"/>
    </cofactor>
</comment>
<evidence type="ECO:0000256" key="3">
    <source>
        <dbReference type="ARBA" id="ARBA00011906"/>
    </source>
</evidence>
<evidence type="ECO:0000256" key="4">
    <source>
        <dbReference type="ARBA" id="ARBA00022723"/>
    </source>
</evidence>
<dbReference type="PANTHER" id="PTHR11474:SF76">
    <property type="entry name" value="SHKT DOMAIN-CONTAINING PROTEIN"/>
    <property type="match status" value="1"/>
</dbReference>
<dbReference type="Proteomes" id="UP000717328">
    <property type="component" value="Unassembled WGS sequence"/>
</dbReference>
<reference evidence="13" key="2">
    <citation type="submission" date="2021-10" db="EMBL/GenBank/DDBJ databases">
        <title>Phylogenomics reveals ancestral predisposition of the termite-cultivated fungus Termitomyces towards a domesticated lifestyle.</title>
        <authorList>
            <person name="Auxier B."/>
            <person name="Grum-Grzhimaylo A."/>
            <person name="Cardenas M.E."/>
            <person name="Lodge J.D."/>
            <person name="Laessoe T."/>
            <person name="Pedersen O."/>
            <person name="Smith M.E."/>
            <person name="Kuyper T.W."/>
            <person name="Franco-Molano E.A."/>
            <person name="Baroni T.J."/>
            <person name="Aanen D.K."/>
        </authorList>
    </citation>
    <scope>NUCLEOTIDE SEQUENCE</scope>
    <source>
        <strain evidence="13">D49</strain>
    </source>
</reference>
<feature type="domain" description="Tyrosinase copper-binding" evidence="12">
    <location>
        <begin position="69"/>
        <end position="80"/>
    </location>
</feature>
<evidence type="ECO:0000256" key="11">
    <source>
        <dbReference type="SAM" id="MobiDB-lite"/>
    </source>
</evidence>
<feature type="compositionally biased region" description="Polar residues" evidence="11">
    <location>
        <begin position="201"/>
        <end position="225"/>
    </location>
</feature>
<keyword evidence="7" id="KW-0503">Monooxygenase</keyword>
<dbReference type="Gene3D" id="1.10.1280.10">
    <property type="entry name" value="Di-copper center containing domain from catechol oxidase"/>
    <property type="match status" value="1"/>
</dbReference>
<organism evidence="13 14">
    <name type="scientific">Sphagnurus paluster</name>
    <dbReference type="NCBI Taxonomy" id="117069"/>
    <lineage>
        <taxon>Eukaryota</taxon>
        <taxon>Fungi</taxon>
        <taxon>Dikarya</taxon>
        <taxon>Basidiomycota</taxon>
        <taxon>Agaricomycotina</taxon>
        <taxon>Agaricomycetes</taxon>
        <taxon>Agaricomycetidae</taxon>
        <taxon>Agaricales</taxon>
        <taxon>Tricholomatineae</taxon>
        <taxon>Lyophyllaceae</taxon>
        <taxon>Sphagnurus</taxon>
    </lineage>
</organism>
<sequence length="476" mass="51302">RLQSTAEARRENVERLFNHVKKWDDFSNHTVSKFSTSNKSNSLEAIHDSIHVIVGAGGHMNDPLVAGFDPIFFLHHCNVDRVLALWQAANPNTFVSPGSAQEGTWSIPVDATIDENTPLTPFWSGSGPDSYWVSTSARSWESLGYTYPDFQGAPTQADVTNLVQKMTSPQKPTPGRIVFPHAAPAPAPPAQTPSAQPAHTEQSAHAQPTSAGQPHPTQQPRSQHTGQSLLGEMVDKFEAAIHSFEAQFEGGPAPHSRSLGPHQGQGHGGNPSGPGHAGPPHPSSPGHVAHPGYAAPVGPPVALGPSGAHIDPANGFLDWTARVHCKKFELRESFVVHLFLKPPPEDPIEWIGADGHVGSHYVFVNSSFDQCANCVERKQTINEGFIQLNTAIAKYSDLNSYDIEVVAPYLKEALEWRVQKADLRTPIPTVNLPSLEIEIMSARVHVAGPFGNNIPIESDVKIHPDITAGRPGGARA</sequence>
<dbReference type="GO" id="GO:0004503">
    <property type="term" value="F:tyrosinase activity"/>
    <property type="evidence" value="ECO:0007669"/>
    <property type="project" value="UniProtKB-EC"/>
</dbReference>